<name>A0A8J2PEX5_9HEXA</name>
<feature type="signal peptide" evidence="2">
    <location>
        <begin position="1"/>
        <end position="19"/>
    </location>
</feature>
<dbReference type="EMBL" id="CAJVCH010503227">
    <property type="protein sequence ID" value="CAG7821202.1"/>
    <property type="molecule type" value="Genomic_DNA"/>
</dbReference>
<keyword evidence="2" id="KW-0732">Signal</keyword>
<organism evidence="3 4">
    <name type="scientific">Allacma fusca</name>
    <dbReference type="NCBI Taxonomy" id="39272"/>
    <lineage>
        <taxon>Eukaryota</taxon>
        <taxon>Metazoa</taxon>
        <taxon>Ecdysozoa</taxon>
        <taxon>Arthropoda</taxon>
        <taxon>Hexapoda</taxon>
        <taxon>Collembola</taxon>
        <taxon>Symphypleona</taxon>
        <taxon>Sminthuridae</taxon>
        <taxon>Allacma</taxon>
    </lineage>
</organism>
<evidence type="ECO:0000256" key="1">
    <source>
        <dbReference type="SAM" id="MobiDB-lite"/>
    </source>
</evidence>
<keyword evidence="4" id="KW-1185">Reference proteome</keyword>
<gene>
    <name evidence="3" type="ORF">AFUS01_LOCUS31552</name>
</gene>
<evidence type="ECO:0000313" key="4">
    <source>
        <dbReference type="Proteomes" id="UP000708208"/>
    </source>
</evidence>
<dbReference type="Proteomes" id="UP000708208">
    <property type="component" value="Unassembled WGS sequence"/>
</dbReference>
<accession>A0A8J2PEX5</accession>
<protein>
    <submittedName>
        <fullName evidence="3">Uncharacterized protein</fullName>
    </submittedName>
</protein>
<evidence type="ECO:0000313" key="3">
    <source>
        <dbReference type="EMBL" id="CAG7821202.1"/>
    </source>
</evidence>
<sequence length="129" mass="14570">MNYLFNILAMCLAIGAVQSQFFDPIMDDKSYLDNIQKNLVEELEEAKVDLFIEARKVENVTRTYIAAKLKENVFKALRIMAENEISKASNALRPKSPKQETEDEDDDESTQKPTTPLTGLGTAVKVNQQ</sequence>
<reference evidence="3" key="1">
    <citation type="submission" date="2021-06" db="EMBL/GenBank/DDBJ databases">
        <authorList>
            <person name="Hodson N. C."/>
            <person name="Mongue J. A."/>
            <person name="Jaron S. K."/>
        </authorList>
    </citation>
    <scope>NUCLEOTIDE SEQUENCE</scope>
</reference>
<feature type="non-terminal residue" evidence="3">
    <location>
        <position position="1"/>
    </location>
</feature>
<proteinExistence type="predicted"/>
<dbReference type="OrthoDB" id="8295072at2759"/>
<feature type="chain" id="PRO_5035248921" evidence="2">
    <location>
        <begin position="20"/>
        <end position="129"/>
    </location>
</feature>
<feature type="region of interest" description="Disordered" evidence="1">
    <location>
        <begin position="88"/>
        <end position="129"/>
    </location>
</feature>
<comment type="caution">
    <text evidence="3">The sequence shown here is derived from an EMBL/GenBank/DDBJ whole genome shotgun (WGS) entry which is preliminary data.</text>
</comment>
<evidence type="ECO:0000256" key="2">
    <source>
        <dbReference type="SAM" id="SignalP"/>
    </source>
</evidence>
<dbReference type="AlphaFoldDB" id="A0A8J2PEX5"/>